<sequence length="139" mass="14435">MLTRILAAIAAALVLAGCSAEPLPSPPTSPDASESVPLAVPADGVRLRDLGFLHAPSGFTVPEGLTIIERVDAANNVTAVVRTSDGGRIADYLRQHLPAMGFTITADRDLSLRFTDGTHDGAFTVTGDLAALSLRTDRG</sequence>
<gene>
    <name evidence="1" type="ORF">RPIT_09670</name>
</gene>
<dbReference type="Proteomes" id="UP000188324">
    <property type="component" value="Chromosome"/>
</dbReference>
<reference evidence="1 2" key="1">
    <citation type="journal article" date="2016" name="Int. J. Syst. Evol. Microbiol.">
        <title>Tessaracoccus flavus sp. nov., isolated from the drainage system of a lindane-producing factory.</title>
        <authorList>
            <person name="Kumari R."/>
            <person name="Singh P."/>
            <person name="Schumann P."/>
            <person name="Lal R."/>
        </authorList>
    </citation>
    <scope>NUCLEOTIDE SEQUENCE [LARGE SCALE GENOMIC DNA]</scope>
    <source>
        <strain evidence="1 2">RP1T</strain>
    </source>
</reference>
<dbReference type="RefSeq" id="WP_077342668.1">
    <property type="nucleotide sequence ID" value="NZ_CP019605.1"/>
</dbReference>
<proteinExistence type="predicted"/>
<dbReference type="KEGG" id="tfl:RPIT_09670"/>
<dbReference type="PROSITE" id="PS51257">
    <property type="entry name" value="PROKAR_LIPOPROTEIN"/>
    <property type="match status" value="1"/>
</dbReference>
<protein>
    <submittedName>
        <fullName evidence="1">Uncharacterized protein</fullName>
    </submittedName>
</protein>
<dbReference type="AlphaFoldDB" id="A0A1Q2CFX8"/>
<accession>A0A1Q2CFX8</accession>
<keyword evidence="2" id="KW-1185">Reference proteome</keyword>
<evidence type="ECO:0000313" key="1">
    <source>
        <dbReference type="EMBL" id="AQP45021.1"/>
    </source>
</evidence>
<dbReference type="OrthoDB" id="3732426at2"/>
<dbReference type="STRING" id="1610493.RPIT_09670"/>
<dbReference type="EMBL" id="CP019605">
    <property type="protein sequence ID" value="AQP45021.1"/>
    <property type="molecule type" value="Genomic_DNA"/>
</dbReference>
<organism evidence="1 2">
    <name type="scientific">Tessaracoccus flavus</name>
    <dbReference type="NCBI Taxonomy" id="1610493"/>
    <lineage>
        <taxon>Bacteria</taxon>
        <taxon>Bacillati</taxon>
        <taxon>Actinomycetota</taxon>
        <taxon>Actinomycetes</taxon>
        <taxon>Propionibacteriales</taxon>
        <taxon>Propionibacteriaceae</taxon>
        <taxon>Tessaracoccus</taxon>
    </lineage>
</organism>
<evidence type="ECO:0000313" key="2">
    <source>
        <dbReference type="Proteomes" id="UP000188324"/>
    </source>
</evidence>
<name>A0A1Q2CFX8_9ACTN</name>